<reference evidence="1 2" key="1">
    <citation type="submission" date="2013-10" db="EMBL/GenBank/DDBJ databases">
        <title>Antibiotic resistance diversity of beta-lactamase producers in the General Hospital Vienna.</title>
        <authorList>
            <person name="Barisic I."/>
            <person name="Mitteregger D."/>
            <person name="Hirschl A.M."/>
            <person name="Noehammer C."/>
            <person name="Wiesinger-Mayr H."/>
        </authorList>
    </citation>
    <scope>NUCLEOTIDE SEQUENCE [LARGE SCALE GENOMIC DNA]</scope>
    <source>
        <strain evidence="1 2">ISC7</strain>
    </source>
</reference>
<organism evidence="1 2">
    <name type="scientific">Escherichia coli ISC7</name>
    <dbReference type="NCBI Taxonomy" id="1432555"/>
    <lineage>
        <taxon>Bacteria</taxon>
        <taxon>Pseudomonadati</taxon>
        <taxon>Pseudomonadota</taxon>
        <taxon>Gammaproteobacteria</taxon>
        <taxon>Enterobacterales</taxon>
        <taxon>Enterobacteriaceae</taxon>
        <taxon>Escherichia</taxon>
    </lineage>
</organism>
<sequence length="189" mass="21206">MSEPLIVGIRHHSPACARLVKSLIESQRPRYVLIEGPADFNDRVDELFFSHQLPVAIYSIASIRTVQPPGVVPGRHLLNFRRSGRRYKPHVVFRHKLTSSICLAGRRVKKRTIRLIRKMKARPYCCVPPAWITAIPCGITCSKMKASKLHYPLRWRTILPNCGAISPAMHSIVSAKLYGSLDCMGGAAK</sequence>
<comment type="caution">
    <text evidence="1">The sequence shown here is derived from an EMBL/GenBank/DDBJ whole genome shotgun (WGS) entry which is preliminary data.</text>
</comment>
<proteinExistence type="predicted"/>
<dbReference type="Proteomes" id="UP000019199">
    <property type="component" value="Unassembled WGS sequence"/>
</dbReference>
<evidence type="ECO:0000313" key="2">
    <source>
        <dbReference type="Proteomes" id="UP000019199"/>
    </source>
</evidence>
<accession>W1F6J2</accession>
<dbReference type="AlphaFoldDB" id="W1F6J2"/>
<evidence type="ECO:0000313" key="1">
    <source>
        <dbReference type="EMBL" id="CDL29430.1"/>
    </source>
</evidence>
<protein>
    <submittedName>
        <fullName evidence="1">Uncharacterized protein</fullName>
    </submittedName>
</protein>
<name>W1F6J2_ECOLX</name>
<dbReference type="EMBL" id="CBWN010000161">
    <property type="protein sequence ID" value="CDL29430.1"/>
    <property type="molecule type" value="Genomic_DNA"/>
</dbReference>